<accession>A0A158EZN8</accession>
<keyword evidence="2" id="KW-1185">Reference proteome</keyword>
<evidence type="ECO:0000313" key="1">
    <source>
        <dbReference type="EMBL" id="SAL13056.1"/>
    </source>
</evidence>
<dbReference type="EMBL" id="FCNY02000001">
    <property type="protein sequence ID" value="SAL13056.1"/>
    <property type="molecule type" value="Genomic_DNA"/>
</dbReference>
<name>A0A158EZN8_CABCO</name>
<dbReference type="Proteomes" id="UP000054740">
    <property type="component" value="Unassembled WGS sequence"/>
</dbReference>
<reference evidence="2" key="1">
    <citation type="submission" date="2016-01" db="EMBL/GenBank/DDBJ databases">
        <authorList>
            <person name="Peeters C."/>
        </authorList>
    </citation>
    <scope>NUCLEOTIDE SEQUENCE [LARGE SCALE GENOMIC DNA]</scope>
</reference>
<proteinExistence type="predicted"/>
<dbReference type="AlphaFoldDB" id="A0A158EZN8"/>
<evidence type="ECO:0000313" key="2">
    <source>
        <dbReference type="Proteomes" id="UP000054740"/>
    </source>
</evidence>
<dbReference type="RefSeq" id="WP_053567310.1">
    <property type="nucleotide sequence ID" value="NZ_FCNY02000001.1"/>
</dbReference>
<organism evidence="1 2">
    <name type="scientific">Caballeronia cordobensis</name>
    <name type="common">Burkholderia cordobensis</name>
    <dbReference type="NCBI Taxonomy" id="1353886"/>
    <lineage>
        <taxon>Bacteria</taxon>
        <taxon>Pseudomonadati</taxon>
        <taxon>Pseudomonadota</taxon>
        <taxon>Betaproteobacteria</taxon>
        <taxon>Burkholderiales</taxon>
        <taxon>Burkholderiaceae</taxon>
        <taxon>Caballeronia</taxon>
    </lineage>
</organism>
<protein>
    <submittedName>
        <fullName evidence="1">Uncharacterized protein</fullName>
    </submittedName>
</protein>
<sequence>MSGKIVQQEYPWNLTPEELREIQERAAKEREIELEVRRRMGHKVDIDEAAFIDALLSFPAVDVEDWIFDRSLERELIAKGALDVSR</sequence>
<gene>
    <name evidence="1" type="ORF">AWB70_00400</name>
</gene>